<evidence type="ECO:0000313" key="5">
    <source>
        <dbReference type="Proteomes" id="UP000216913"/>
    </source>
</evidence>
<evidence type="ECO:0000256" key="1">
    <source>
        <dbReference type="ARBA" id="ARBA00022729"/>
    </source>
</evidence>
<organism evidence="4 5">
    <name type="scientific">Bordetella genomosp. 5</name>
    <dbReference type="NCBI Taxonomy" id="1395608"/>
    <lineage>
        <taxon>Bacteria</taxon>
        <taxon>Pseudomonadati</taxon>
        <taxon>Pseudomonadota</taxon>
        <taxon>Betaproteobacteria</taxon>
        <taxon>Burkholderiales</taxon>
        <taxon>Alcaligenaceae</taxon>
        <taxon>Bordetella</taxon>
    </lineage>
</organism>
<dbReference type="GO" id="GO:0015888">
    <property type="term" value="P:thiamine transport"/>
    <property type="evidence" value="ECO:0007669"/>
    <property type="project" value="TreeGrafter"/>
</dbReference>
<keyword evidence="1 3" id="KW-0732">Signal</keyword>
<proteinExistence type="predicted"/>
<dbReference type="GO" id="GO:0030976">
    <property type="term" value="F:thiamine pyrophosphate binding"/>
    <property type="evidence" value="ECO:0007669"/>
    <property type="project" value="TreeGrafter"/>
</dbReference>
<gene>
    <name evidence="4" type="ORF">CAL25_17210</name>
</gene>
<dbReference type="PANTHER" id="PTHR30006">
    <property type="entry name" value="THIAMINE-BINDING PERIPLASMIC PROTEIN-RELATED"/>
    <property type="match status" value="1"/>
</dbReference>
<dbReference type="EMBL" id="NEVP01000010">
    <property type="protein sequence ID" value="OZI48110.1"/>
    <property type="molecule type" value="Genomic_DNA"/>
</dbReference>
<evidence type="ECO:0000256" key="3">
    <source>
        <dbReference type="SAM" id="SignalP"/>
    </source>
</evidence>
<feature type="signal peptide" evidence="3">
    <location>
        <begin position="1"/>
        <end position="24"/>
    </location>
</feature>
<reference evidence="4 5" key="1">
    <citation type="submission" date="2017-05" db="EMBL/GenBank/DDBJ databases">
        <title>Complete and WGS of Bordetella genogroups.</title>
        <authorList>
            <person name="Spilker T."/>
            <person name="LiPuma J."/>
        </authorList>
    </citation>
    <scope>NUCLEOTIDE SEQUENCE [LARGE SCALE GENOMIC DNA]</scope>
    <source>
        <strain evidence="4 5">AU10456</strain>
    </source>
</reference>
<comment type="caution">
    <text evidence="4">The sequence shown here is derived from an EMBL/GenBank/DDBJ whole genome shotgun (WGS) entry which is preliminary data.</text>
</comment>
<dbReference type="Gene3D" id="3.40.190.10">
    <property type="entry name" value="Periplasmic binding protein-like II"/>
    <property type="match status" value="2"/>
</dbReference>
<dbReference type="GO" id="GO:0030288">
    <property type="term" value="C:outer membrane-bounded periplasmic space"/>
    <property type="evidence" value="ECO:0007669"/>
    <property type="project" value="TreeGrafter"/>
</dbReference>
<feature type="chain" id="PRO_5013034653" evidence="3">
    <location>
        <begin position="25"/>
        <end position="342"/>
    </location>
</feature>
<dbReference type="RefSeq" id="WP_094802086.1">
    <property type="nucleotide sequence ID" value="NZ_NEVP01000010.1"/>
</dbReference>
<keyword evidence="5" id="KW-1185">Reference proteome</keyword>
<dbReference type="InterPro" id="IPR017663">
    <property type="entry name" value="ABC_2-AEP-bd"/>
</dbReference>
<dbReference type="OrthoDB" id="366726at2"/>
<accession>A0A261TGD7</accession>
<dbReference type="SUPFAM" id="SSF53850">
    <property type="entry name" value="Periplasmic binding protein-like II"/>
    <property type="match status" value="1"/>
</dbReference>
<keyword evidence="2" id="KW-0479">Metal-binding</keyword>
<dbReference type="InterPro" id="IPR026045">
    <property type="entry name" value="Ferric-bd"/>
</dbReference>
<dbReference type="GO" id="GO:0030975">
    <property type="term" value="F:thiamine binding"/>
    <property type="evidence" value="ECO:0007669"/>
    <property type="project" value="TreeGrafter"/>
</dbReference>
<sequence length="342" mass="37168">MYRFSRYCLLTLALSAAATGAAVAQTTLTVYTALEADQIKAYQAAFEREHPDIKIQWVRDSTGIITAKLLAEKNNPKADVIWGLAGTSLGLMDKEGMLEPYAPKGLDQIAPHMRDAKTVPAWVGMDAFAAALCFNTIEAKKQNLPAPTSWQDLTKPVYAGKIVMPNPASSGTGFLDVSAWLQMFGEEKGWAYMDALHKNIGSYTHSGSKPCNLAAAGEFPIGVSFDYRAAKLKADGAPIEPIFPSEGLGWEVEATAIVRGTKHADAARKVADFSASRAANELYKANFAVLAIPSVATSNPHLPADLAARMIKNDFVWAATERDRILAEWSRRYDGKSEPRKK</sequence>
<evidence type="ECO:0000313" key="4">
    <source>
        <dbReference type="EMBL" id="OZI48110.1"/>
    </source>
</evidence>
<protein>
    <submittedName>
        <fullName evidence="4">Putative 2-aminoethylphosphonate ABC transporter substrate-binding protein</fullName>
    </submittedName>
</protein>
<dbReference type="PANTHER" id="PTHR30006:SF2">
    <property type="entry name" value="ABC TRANSPORTER SUBSTRATE-BINDING PROTEIN"/>
    <property type="match status" value="1"/>
</dbReference>
<name>A0A261TGD7_9BORD</name>
<evidence type="ECO:0000256" key="2">
    <source>
        <dbReference type="PIRSR" id="PIRSR002825-1"/>
    </source>
</evidence>
<dbReference type="CDD" id="cd13544">
    <property type="entry name" value="PBP2_Fbp_like_1"/>
    <property type="match status" value="1"/>
</dbReference>
<feature type="binding site" evidence="2">
    <location>
        <position position="227"/>
    </location>
    <ligand>
        <name>Fe cation</name>
        <dbReference type="ChEBI" id="CHEBI:24875"/>
    </ligand>
</feature>
<dbReference type="AlphaFoldDB" id="A0A261TGD7"/>
<dbReference type="GO" id="GO:0046872">
    <property type="term" value="F:metal ion binding"/>
    <property type="evidence" value="ECO:0007669"/>
    <property type="project" value="UniProtKB-KW"/>
</dbReference>
<keyword evidence="2" id="KW-0408">Iron</keyword>
<dbReference type="Proteomes" id="UP000216913">
    <property type="component" value="Unassembled WGS sequence"/>
</dbReference>
<dbReference type="PIRSF" id="PIRSF002825">
    <property type="entry name" value="CfbpA"/>
    <property type="match status" value="1"/>
</dbReference>
<dbReference type="Pfam" id="PF13343">
    <property type="entry name" value="SBP_bac_6"/>
    <property type="match status" value="1"/>
</dbReference>
<dbReference type="NCBIfam" id="TIGR03261">
    <property type="entry name" value="phnS2"/>
    <property type="match status" value="1"/>
</dbReference>